<sequence length="138" mass="15520">MDVQHTRSVTHSWLPPSPTFSFMLLEYAPDLIHDVEIEGGSRKAATLREALFPAVGDDAAHRGPYEVMEALQGLHIYLSHIEGGLNALIPVSQACWDVEFFEAVKFGQESMHHMQSWANQQIKVRAPQTLLVPMLIRD</sequence>
<dbReference type="Proteomes" id="UP001327957">
    <property type="component" value="Unassembled WGS sequence"/>
</dbReference>
<reference evidence="1 2" key="1">
    <citation type="submission" date="2023-04" db="EMBL/GenBank/DDBJ databases">
        <title>Colletotrichum tabacum stain YC1 causing leaf anthracnose on Nicotiana tabacum(L.) cv.</title>
        <authorList>
            <person name="Ji Z."/>
            <person name="Wang M."/>
            <person name="Zhang J."/>
            <person name="Wang N."/>
            <person name="Zhou Z."/>
        </authorList>
    </citation>
    <scope>NUCLEOTIDE SEQUENCE [LARGE SCALE GENOMIC DNA]</scope>
    <source>
        <strain evidence="1 2">YC1</strain>
    </source>
</reference>
<proteinExistence type="predicted"/>
<evidence type="ECO:0000313" key="2">
    <source>
        <dbReference type="Proteomes" id="UP001327957"/>
    </source>
</evidence>
<accession>A0AAV9TAD2</accession>
<dbReference type="EMBL" id="JASAOK010000043">
    <property type="protein sequence ID" value="KAK6215196.1"/>
    <property type="molecule type" value="Genomic_DNA"/>
</dbReference>
<gene>
    <name evidence="1" type="ORF">QIS74_08215</name>
</gene>
<keyword evidence="2" id="KW-1185">Reference proteome</keyword>
<protein>
    <submittedName>
        <fullName evidence="1">Nitrate reductase-like protein</fullName>
    </submittedName>
</protein>
<name>A0AAV9TAD2_9PEZI</name>
<evidence type="ECO:0000313" key="1">
    <source>
        <dbReference type="EMBL" id="KAK6215196.1"/>
    </source>
</evidence>
<dbReference type="AlphaFoldDB" id="A0AAV9TAD2"/>
<comment type="caution">
    <text evidence="1">The sequence shown here is derived from an EMBL/GenBank/DDBJ whole genome shotgun (WGS) entry which is preliminary data.</text>
</comment>
<organism evidence="1 2">
    <name type="scientific">Colletotrichum tabaci</name>
    <dbReference type="NCBI Taxonomy" id="1209068"/>
    <lineage>
        <taxon>Eukaryota</taxon>
        <taxon>Fungi</taxon>
        <taxon>Dikarya</taxon>
        <taxon>Ascomycota</taxon>
        <taxon>Pezizomycotina</taxon>
        <taxon>Sordariomycetes</taxon>
        <taxon>Hypocreomycetidae</taxon>
        <taxon>Glomerellales</taxon>
        <taxon>Glomerellaceae</taxon>
        <taxon>Colletotrichum</taxon>
        <taxon>Colletotrichum destructivum species complex</taxon>
    </lineage>
</organism>